<evidence type="ECO:0000256" key="1">
    <source>
        <dbReference type="ARBA" id="ARBA00004123"/>
    </source>
</evidence>
<dbReference type="EMBL" id="JAMYWD010000011">
    <property type="protein sequence ID" value="KAJ4956035.1"/>
    <property type="molecule type" value="Genomic_DNA"/>
</dbReference>
<feature type="region of interest" description="Disordered" evidence="6">
    <location>
        <begin position="706"/>
        <end position="750"/>
    </location>
</feature>
<dbReference type="SUPFAM" id="SSF54171">
    <property type="entry name" value="DNA-binding domain"/>
    <property type="match status" value="2"/>
</dbReference>
<dbReference type="InterPro" id="IPR016177">
    <property type="entry name" value="DNA-bd_dom_sf"/>
</dbReference>
<evidence type="ECO:0000256" key="4">
    <source>
        <dbReference type="ARBA" id="ARBA00023163"/>
    </source>
</evidence>
<dbReference type="Pfam" id="PF01429">
    <property type="entry name" value="MBD"/>
    <property type="match status" value="2"/>
</dbReference>
<dbReference type="Gene3D" id="3.30.890.10">
    <property type="entry name" value="Methyl-cpg-binding Protein 2, Chain A"/>
    <property type="match status" value="2"/>
</dbReference>
<keyword evidence="4" id="KW-0804">Transcription</keyword>
<feature type="domain" description="MBD" evidence="7">
    <location>
        <begin position="162"/>
        <end position="229"/>
    </location>
</feature>
<dbReference type="GO" id="GO:0005634">
    <property type="term" value="C:nucleus"/>
    <property type="evidence" value="ECO:0007669"/>
    <property type="project" value="UniProtKB-SubCell"/>
</dbReference>
<keyword evidence="2" id="KW-0805">Transcription regulation</keyword>
<keyword evidence="9" id="KW-1185">Reference proteome</keyword>
<evidence type="ECO:0000256" key="2">
    <source>
        <dbReference type="ARBA" id="ARBA00023015"/>
    </source>
</evidence>
<reference evidence="8" key="1">
    <citation type="journal article" date="2023" name="Plant J.">
        <title>The genome of the king protea, Protea cynaroides.</title>
        <authorList>
            <person name="Chang J."/>
            <person name="Duong T.A."/>
            <person name="Schoeman C."/>
            <person name="Ma X."/>
            <person name="Roodt D."/>
            <person name="Barker N."/>
            <person name="Li Z."/>
            <person name="Van de Peer Y."/>
            <person name="Mizrachi E."/>
        </authorList>
    </citation>
    <scope>NUCLEOTIDE SEQUENCE</scope>
    <source>
        <tissue evidence="8">Young leaves</tissue>
    </source>
</reference>
<dbReference type="InterPro" id="IPR001739">
    <property type="entry name" value="Methyl_CpG_DNA-bd"/>
</dbReference>
<feature type="region of interest" description="Disordered" evidence="6">
    <location>
        <begin position="68"/>
        <end position="161"/>
    </location>
</feature>
<sequence length="750" mass="82071">MPRQIKRGSRDDETQLVQMEDLPEWLPTGWSMATKTRMSGDRAGEMYKCYIAPATGWKFYSKREVFGYLKTGKPRSRRASVPNKSRASEPNKSHALEPSKTPESEPSKNHGSEPSKSHESELSKSHVSEPSKSHESEPSKSHESEQDKRGIGMHPNESASNVVVEKHTAEGLPPGWIKEMKVTQLAYRTRKDPYYIESVTGFEFRSKKDVFRYLKSGDIAKCKTRPKKRQISDMESIDEETFPPTAAKWHKIAGNATRRSLFTGESSRLSKAAEDKLVLGSSVVEECLPLSWVALGGESSQMINEAHQESEGAKNVEGKMASTEKGFISDPEAKVSLERQSLEKLHSADGESSELISVAKESGGLEDMEGKMVCAEKGLISAPAANVYSGKQPSEKPHDAYGESSELISAARECRGLENTEEIMVCAGKGIISAPAVAVSQEKQLSEKPHSVNRESSELVSVAQQVSGGLENLEKEIVAPSAKISEEKQPLVKSIQKRKNRDQIRTSNSQDGKEPQLARRTSKRLAGLRAELAPNLEMSERAAQMTAKQYVNLEANPALVVNLTSSIHQASKQVYPPEAAGRGVTTPCTSRGSGVLDKNPSKEGEKPPEDPVVEELVRKLENEKQSTERPVSPLVLPFGDSWPDPCLEFAFKTLTGAIPVDDTLVIGNYFQQNPGMGQDQSRSGFTLPDLGSDSFCQTDILFQLGTEKPTAKQQQSQGKHAFTPQGNRGVAASGDSAFHQPYGESSQGKS</sequence>
<feature type="compositionally biased region" description="Basic and acidic residues" evidence="6">
    <location>
        <begin position="86"/>
        <end position="150"/>
    </location>
</feature>
<comment type="subcellular location">
    <subcellularLocation>
        <location evidence="1">Nucleus</location>
    </subcellularLocation>
</comment>
<evidence type="ECO:0000256" key="5">
    <source>
        <dbReference type="ARBA" id="ARBA00023242"/>
    </source>
</evidence>
<proteinExistence type="predicted"/>
<evidence type="ECO:0000256" key="6">
    <source>
        <dbReference type="SAM" id="MobiDB-lite"/>
    </source>
</evidence>
<keyword evidence="3" id="KW-0238">DNA-binding</keyword>
<dbReference type="PANTHER" id="PTHR34067:SF20">
    <property type="entry name" value="OS08G0206700 PROTEIN"/>
    <property type="match status" value="1"/>
</dbReference>
<organism evidence="8 9">
    <name type="scientific">Protea cynaroides</name>
    <dbReference type="NCBI Taxonomy" id="273540"/>
    <lineage>
        <taxon>Eukaryota</taxon>
        <taxon>Viridiplantae</taxon>
        <taxon>Streptophyta</taxon>
        <taxon>Embryophyta</taxon>
        <taxon>Tracheophyta</taxon>
        <taxon>Spermatophyta</taxon>
        <taxon>Magnoliopsida</taxon>
        <taxon>Proteales</taxon>
        <taxon>Proteaceae</taxon>
        <taxon>Protea</taxon>
    </lineage>
</organism>
<dbReference type="GO" id="GO:0003677">
    <property type="term" value="F:DNA binding"/>
    <property type="evidence" value="ECO:0007669"/>
    <property type="project" value="UniProtKB-KW"/>
</dbReference>
<accession>A0A9Q0H0V1</accession>
<dbReference type="Proteomes" id="UP001141806">
    <property type="component" value="Unassembled WGS sequence"/>
</dbReference>
<keyword evidence="5" id="KW-0539">Nucleus</keyword>
<evidence type="ECO:0000313" key="9">
    <source>
        <dbReference type="Proteomes" id="UP001141806"/>
    </source>
</evidence>
<feature type="compositionally biased region" description="Basic and acidic residues" evidence="6">
    <location>
        <begin position="599"/>
        <end position="611"/>
    </location>
</feature>
<evidence type="ECO:0000256" key="3">
    <source>
        <dbReference type="ARBA" id="ARBA00023125"/>
    </source>
</evidence>
<name>A0A9Q0H0V1_9MAGN</name>
<dbReference type="InterPro" id="IPR038945">
    <property type="entry name" value="MBD13-like"/>
</dbReference>
<feature type="domain" description="MBD" evidence="7">
    <location>
        <begin position="16"/>
        <end position="90"/>
    </location>
</feature>
<evidence type="ECO:0000259" key="7">
    <source>
        <dbReference type="PROSITE" id="PS50982"/>
    </source>
</evidence>
<feature type="region of interest" description="Disordered" evidence="6">
    <location>
        <begin position="578"/>
        <end position="611"/>
    </location>
</feature>
<feature type="region of interest" description="Disordered" evidence="6">
    <location>
        <begin position="488"/>
        <end position="522"/>
    </location>
</feature>
<dbReference type="PANTHER" id="PTHR34067">
    <property type="entry name" value="OS04G0193200 PROTEIN"/>
    <property type="match status" value="1"/>
</dbReference>
<dbReference type="PROSITE" id="PS50982">
    <property type="entry name" value="MBD"/>
    <property type="match status" value="2"/>
</dbReference>
<dbReference type="AlphaFoldDB" id="A0A9Q0H0V1"/>
<comment type="caution">
    <text evidence="8">The sequence shown here is derived from an EMBL/GenBank/DDBJ whole genome shotgun (WGS) entry which is preliminary data.</text>
</comment>
<gene>
    <name evidence="8" type="ORF">NE237_012818</name>
</gene>
<evidence type="ECO:0000313" key="8">
    <source>
        <dbReference type="EMBL" id="KAJ4956035.1"/>
    </source>
</evidence>
<protein>
    <recommendedName>
        <fullName evidence="7">MBD domain-containing protein</fullName>
    </recommendedName>
</protein>
<dbReference type="OrthoDB" id="10072024at2759"/>